<protein>
    <submittedName>
        <fullName evidence="2">Uncharacterized protein</fullName>
    </submittedName>
</protein>
<name>A0A4Q9PMW1_9APHY</name>
<gene>
    <name evidence="2" type="ORF">BD310DRAFT_680705</name>
</gene>
<organism evidence="2 3">
    <name type="scientific">Dichomitus squalens</name>
    <dbReference type="NCBI Taxonomy" id="114155"/>
    <lineage>
        <taxon>Eukaryota</taxon>
        <taxon>Fungi</taxon>
        <taxon>Dikarya</taxon>
        <taxon>Basidiomycota</taxon>
        <taxon>Agaricomycotina</taxon>
        <taxon>Agaricomycetes</taxon>
        <taxon>Polyporales</taxon>
        <taxon>Polyporaceae</taxon>
        <taxon>Dichomitus</taxon>
    </lineage>
</organism>
<sequence>MLTFSVSGSLGSGPPSHVPLMSRPTISISTNQKDHLAAAKALTSHLSEWGITYGFIGGFAWSLLGSSRPTDISHFSNAP</sequence>
<dbReference type="Proteomes" id="UP000292082">
    <property type="component" value="Unassembled WGS sequence"/>
</dbReference>
<proteinExistence type="predicted"/>
<accession>A0A4Q9PMW1</accession>
<feature type="compositionally biased region" description="Low complexity" evidence="1">
    <location>
        <begin position="1"/>
        <end position="20"/>
    </location>
</feature>
<evidence type="ECO:0000256" key="1">
    <source>
        <dbReference type="SAM" id="MobiDB-lite"/>
    </source>
</evidence>
<keyword evidence="3" id="KW-1185">Reference proteome</keyword>
<dbReference type="EMBL" id="ML145166">
    <property type="protein sequence ID" value="TBU55602.1"/>
    <property type="molecule type" value="Genomic_DNA"/>
</dbReference>
<reference evidence="2 3" key="1">
    <citation type="submission" date="2019-01" db="EMBL/GenBank/DDBJ databases">
        <title>Draft genome sequences of three monokaryotic isolates of the white-rot basidiomycete fungus Dichomitus squalens.</title>
        <authorList>
            <consortium name="DOE Joint Genome Institute"/>
            <person name="Lopez S.C."/>
            <person name="Andreopoulos B."/>
            <person name="Pangilinan J."/>
            <person name="Lipzen A."/>
            <person name="Riley R."/>
            <person name="Ahrendt S."/>
            <person name="Ng V."/>
            <person name="Barry K."/>
            <person name="Daum C."/>
            <person name="Grigoriev I.V."/>
            <person name="Hilden K.S."/>
            <person name="Makela M.R."/>
            <person name="de Vries R.P."/>
        </authorList>
    </citation>
    <scope>NUCLEOTIDE SEQUENCE [LARGE SCALE GENOMIC DNA]</scope>
    <source>
        <strain evidence="2 3">CBS 464.89</strain>
    </source>
</reference>
<evidence type="ECO:0000313" key="2">
    <source>
        <dbReference type="EMBL" id="TBU55602.1"/>
    </source>
</evidence>
<dbReference type="AlphaFoldDB" id="A0A4Q9PMW1"/>
<evidence type="ECO:0000313" key="3">
    <source>
        <dbReference type="Proteomes" id="UP000292082"/>
    </source>
</evidence>
<feature type="region of interest" description="Disordered" evidence="1">
    <location>
        <begin position="1"/>
        <end position="23"/>
    </location>
</feature>